<dbReference type="AlphaFoldDB" id="E2BRP3"/>
<sequence>MLHGYGSMYWPRGQIMDGTWNRGKMGNEKRYTFADGLTYEEDEWNYCKFPDRRFYKCIVNGLRPAKEVLKTNDQPTKIIPPFCYDTGTGIFDSDKKCILSYRNNKKVRINIDKNANITFIYIYISIK</sequence>
<evidence type="ECO:0000256" key="3">
    <source>
        <dbReference type="ARBA" id="ARBA00023069"/>
    </source>
</evidence>
<dbReference type="SUPFAM" id="SSF82185">
    <property type="entry name" value="Histone H3 K4-specific methyltransferase SET7/9 N-terminal domain"/>
    <property type="match status" value="1"/>
</dbReference>
<evidence type="ECO:0000256" key="4">
    <source>
        <dbReference type="ARBA" id="ARBA00023273"/>
    </source>
</evidence>
<keyword evidence="3" id="KW-0969">Cilium</keyword>
<dbReference type="STRING" id="610380.E2BRP3"/>
<dbReference type="PANTHER" id="PTHR46437:SF1">
    <property type="entry name" value="MORN REPEAT-CONTAINING PROTEIN 5"/>
    <property type="match status" value="1"/>
</dbReference>
<accession>E2BRP3</accession>
<evidence type="ECO:0000256" key="1">
    <source>
        <dbReference type="ARBA" id="ARBA00004230"/>
    </source>
</evidence>
<name>E2BRP3_HARSA</name>
<keyword evidence="4" id="KW-0966">Cell projection</keyword>
<dbReference type="InterPro" id="IPR042814">
    <property type="entry name" value="Morn5"/>
</dbReference>
<reference evidence="5 6" key="1">
    <citation type="journal article" date="2010" name="Science">
        <title>Genomic comparison of the ants Camponotus floridanus and Harpegnathos saltator.</title>
        <authorList>
            <person name="Bonasio R."/>
            <person name="Zhang G."/>
            <person name="Ye C."/>
            <person name="Mutti N.S."/>
            <person name="Fang X."/>
            <person name="Qin N."/>
            <person name="Donahue G."/>
            <person name="Yang P."/>
            <person name="Li Q."/>
            <person name="Li C."/>
            <person name="Zhang P."/>
            <person name="Huang Z."/>
            <person name="Berger S.L."/>
            <person name="Reinberg D."/>
            <person name="Wang J."/>
            <person name="Liebig J."/>
        </authorList>
    </citation>
    <scope>NUCLEOTIDE SEQUENCE [LARGE SCALE GENOMIC DNA]</scope>
    <source>
        <strain evidence="5 6">R22 G/1</strain>
    </source>
</reference>
<comment type="subcellular location">
    <subcellularLocation>
        <location evidence="1">Cell projection</location>
        <location evidence="1">Cilium</location>
        <location evidence="1">Flagellum</location>
    </subcellularLocation>
</comment>
<keyword evidence="6" id="KW-1185">Reference proteome</keyword>
<dbReference type="Proteomes" id="UP000008237">
    <property type="component" value="Unassembled WGS sequence"/>
</dbReference>
<evidence type="ECO:0000256" key="2">
    <source>
        <dbReference type="ARBA" id="ARBA00022846"/>
    </source>
</evidence>
<dbReference type="EMBL" id="GL449978">
    <property type="protein sequence ID" value="EFN81637.1"/>
    <property type="molecule type" value="Genomic_DNA"/>
</dbReference>
<evidence type="ECO:0000313" key="5">
    <source>
        <dbReference type="EMBL" id="EFN81637.1"/>
    </source>
</evidence>
<dbReference type="Gene3D" id="2.20.110.10">
    <property type="entry name" value="Histone H3 K4-specific methyltransferase SET7/9 N-terminal domain"/>
    <property type="match status" value="1"/>
</dbReference>
<evidence type="ECO:0000313" key="6">
    <source>
        <dbReference type="Proteomes" id="UP000008237"/>
    </source>
</evidence>
<dbReference type="InParanoid" id="E2BRP3"/>
<dbReference type="GO" id="GO:0031514">
    <property type="term" value="C:motile cilium"/>
    <property type="evidence" value="ECO:0007669"/>
    <property type="project" value="UniProtKB-SubCell"/>
</dbReference>
<dbReference type="OrthoDB" id="300500at2759"/>
<gene>
    <name evidence="5" type="ORF">EAI_05426</name>
</gene>
<protein>
    <submittedName>
        <fullName evidence="5">MORN repeat-containing protein 5</fullName>
    </submittedName>
</protein>
<dbReference type="PANTHER" id="PTHR46437">
    <property type="entry name" value="MORN REPEAT-CONTAINING PROTEIN 5"/>
    <property type="match status" value="1"/>
</dbReference>
<keyword evidence="2" id="KW-0282">Flagellum</keyword>
<organism evidence="6">
    <name type="scientific">Harpegnathos saltator</name>
    <name type="common">Jerdon's jumping ant</name>
    <dbReference type="NCBI Taxonomy" id="610380"/>
    <lineage>
        <taxon>Eukaryota</taxon>
        <taxon>Metazoa</taxon>
        <taxon>Ecdysozoa</taxon>
        <taxon>Arthropoda</taxon>
        <taxon>Hexapoda</taxon>
        <taxon>Insecta</taxon>
        <taxon>Pterygota</taxon>
        <taxon>Neoptera</taxon>
        <taxon>Endopterygota</taxon>
        <taxon>Hymenoptera</taxon>
        <taxon>Apocrita</taxon>
        <taxon>Aculeata</taxon>
        <taxon>Formicoidea</taxon>
        <taxon>Formicidae</taxon>
        <taxon>Ponerinae</taxon>
        <taxon>Ponerini</taxon>
        <taxon>Harpegnathos</taxon>
    </lineage>
</organism>
<proteinExistence type="predicted"/>
<dbReference type="OMA" id="NGRMEGK"/>